<name>A0A0F9GTI1_9ZZZZ</name>
<sequence length="24" mass="2942">GYFNYEIADNIIGGWIDKYMKRKF</sequence>
<feature type="non-terminal residue" evidence="1">
    <location>
        <position position="1"/>
    </location>
</feature>
<proteinExistence type="predicted"/>
<accession>A0A0F9GTI1</accession>
<evidence type="ECO:0000313" key="1">
    <source>
        <dbReference type="EMBL" id="KKL66402.1"/>
    </source>
</evidence>
<dbReference type="AlphaFoldDB" id="A0A0F9GTI1"/>
<gene>
    <name evidence="1" type="ORF">LCGC14_2145320</name>
</gene>
<protein>
    <submittedName>
        <fullName evidence="1">Uncharacterized protein</fullName>
    </submittedName>
</protein>
<reference evidence="1" key="1">
    <citation type="journal article" date="2015" name="Nature">
        <title>Complex archaea that bridge the gap between prokaryotes and eukaryotes.</title>
        <authorList>
            <person name="Spang A."/>
            <person name="Saw J.H."/>
            <person name="Jorgensen S.L."/>
            <person name="Zaremba-Niedzwiedzka K."/>
            <person name="Martijn J."/>
            <person name="Lind A.E."/>
            <person name="van Eijk R."/>
            <person name="Schleper C."/>
            <person name="Guy L."/>
            <person name="Ettema T.J."/>
        </authorList>
    </citation>
    <scope>NUCLEOTIDE SEQUENCE</scope>
</reference>
<comment type="caution">
    <text evidence="1">The sequence shown here is derived from an EMBL/GenBank/DDBJ whole genome shotgun (WGS) entry which is preliminary data.</text>
</comment>
<dbReference type="EMBL" id="LAZR01027217">
    <property type="protein sequence ID" value="KKL66402.1"/>
    <property type="molecule type" value="Genomic_DNA"/>
</dbReference>
<organism evidence="1">
    <name type="scientific">marine sediment metagenome</name>
    <dbReference type="NCBI Taxonomy" id="412755"/>
    <lineage>
        <taxon>unclassified sequences</taxon>
        <taxon>metagenomes</taxon>
        <taxon>ecological metagenomes</taxon>
    </lineage>
</organism>